<proteinExistence type="predicted"/>
<protein>
    <submittedName>
        <fullName evidence="3">Rubrerythrin</fullName>
    </submittedName>
</protein>
<evidence type="ECO:0000313" key="2">
    <source>
        <dbReference type="EMBL" id="PMP66932.1"/>
    </source>
</evidence>
<dbReference type="RefSeq" id="WP_416084680.1">
    <property type="nucleotide sequence ID" value="NZ_JBNARP010000018.1"/>
</dbReference>
<dbReference type="InterPro" id="IPR009078">
    <property type="entry name" value="Ferritin-like_SF"/>
</dbReference>
<accession>A0A2J6X6T5</accession>
<feature type="domain" description="Rubrerythrin diiron-binding" evidence="1">
    <location>
        <begin position="6"/>
        <end position="146"/>
    </location>
</feature>
<dbReference type="Proteomes" id="UP000237040">
    <property type="component" value="Unassembled WGS sequence"/>
</dbReference>
<dbReference type="Pfam" id="PF02915">
    <property type="entry name" value="Rubrerythrin"/>
    <property type="match status" value="1"/>
</dbReference>
<gene>
    <name evidence="3" type="ORF">C0175_03265</name>
    <name evidence="2" type="ORF">C0189_04280</name>
</gene>
<dbReference type="SUPFAM" id="SSF47240">
    <property type="entry name" value="Ferritin-like"/>
    <property type="match status" value="1"/>
</dbReference>
<dbReference type="InterPro" id="IPR012347">
    <property type="entry name" value="Ferritin-like"/>
</dbReference>
<dbReference type="EMBL" id="PNIL01000061">
    <property type="protein sequence ID" value="PMP66932.1"/>
    <property type="molecule type" value="Genomic_DNA"/>
</dbReference>
<organism evidence="3 4">
    <name type="scientific">Caldisericum exile</name>
    <dbReference type="NCBI Taxonomy" id="693075"/>
    <lineage>
        <taxon>Bacteria</taxon>
        <taxon>Pseudomonadati</taxon>
        <taxon>Caldisericota/Cryosericota group</taxon>
        <taxon>Caldisericota</taxon>
        <taxon>Caldisericia</taxon>
        <taxon>Caldisericales</taxon>
        <taxon>Caldisericaceae</taxon>
        <taxon>Caldisericum</taxon>
    </lineage>
</organism>
<reference evidence="4 5" key="1">
    <citation type="submission" date="2018-01" db="EMBL/GenBank/DDBJ databases">
        <title>Metagenomic assembled genomes from two thermal pools in the Uzon Caldera, Kamchatka, Russia.</title>
        <authorList>
            <person name="Wilkins L."/>
            <person name="Ettinger C."/>
        </authorList>
    </citation>
    <scope>NUCLEOTIDE SEQUENCE [LARGE SCALE GENOMIC DNA]</scope>
    <source>
        <strain evidence="3">ARK-10</strain>
        <strain evidence="2">ZAV-07</strain>
    </source>
</reference>
<dbReference type="PANTHER" id="PTHR33531">
    <property type="entry name" value="RUBRERYTHRIN SUBFAMILY"/>
    <property type="match status" value="1"/>
</dbReference>
<dbReference type="PANTHER" id="PTHR33531:SF7">
    <property type="entry name" value="HYPOTHETICAL MEMBRANE PROTEIN, CONSERVED"/>
    <property type="match status" value="1"/>
</dbReference>
<dbReference type="AlphaFoldDB" id="A0A2J6X6T5"/>
<sequence length="163" mass="19388">MDDVLEILKAAMEVELDGINLYKTAAEKTEDRQAKEVFLFLAQEEGKHYRYLKELHDAIKNKTNFDVNSIPKPSLTFKRIFSEDFLNNLKGKNYEFSAISTGMILEKNSILFYKEQAEKAHDPKVKYLFEELMKWEEEHLNMLTNEYNDLKERFWQVNDFSPF</sequence>
<evidence type="ECO:0000313" key="4">
    <source>
        <dbReference type="Proteomes" id="UP000236910"/>
    </source>
</evidence>
<evidence type="ECO:0000313" key="5">
    <source>
        <dbReference type="Proteomes" id="UP000237040"/>
    </source>
</evidence>
<dbReference type="Gene3D" id="1.20.1260.10">
    <property type="match status" value="1"/>
</dbReference>
<comment type="caution">
    <text evidence="3">The sequence shown here is derived from an EMBL/GenBank/DDBJ whole genome shotgun (WGS) entry which is preliminary data.</text>
</comment>
<dbReference type="InterPro" id="IPR003251">
    <property type="entry name" value="Rr_diiron-bd_dom"/>
</dbReference>
<dbReference type="GO" id="GO:0046872">
    <property type="term" value="F:metal ion binding"/>
    <property type="evidence" value="ECO:0007669"/>
    <property type="project" value="InterPro"/>
</dbReference>
<dbReference type="Proteomes" id="UP000236910">
    <property type="component" value="Unassembled WGS sequence"/>
</dbReference>
<dbReference type="GO" id="GO:0016491">
    <property type="term" value="F:oxidoreductase activity"/>
    <property type="evidence" value="ECO:0007669"/>
    <property type="project" value="InterPro"/>
</dbReference>
<dbReference type="EMBL" id="PNIX01000189">
    <property type="protein sequence ID" value="PMP82645.1"/>
    <property type="molecule type" value="Genomic_DNA"/>
</dbReference>
<name>A0A2J6X6T5_9BACT</name>
<evidence type="ECO:0000313" key="3">
    <source>
        <dbReference type="EMBL" id="PMP82645.1"/>
    </source>
</evidence>
<dbReference type="CDD" id="cd01045">
    <property type="entry name" value="Ferritin_like_AB"/>
    <property type="match status" value="1"/>
</dbReference>
<evidence type="ECO:0000259" key="1">
    <source>
        <dbReference type="Pfam" id="PF02915"/>
    </source>
</evidence>